<dbReference type="PANTHER" id="PTHR45453">
    <property type="entry name" value="PHOSPHATE REGULON SENSOR PROTEIN PHOR"/>
    <property type="match status" value="1"/>
</dbReference>
<proteinExistence type="predicted"/>
<dbReference type="CDD" id="cd00082">
    <property type="entry name" value="HisKA"/>
    <property type="match status" value="1"/>
</dbReference>
<evidence type="ECO:0000256" key="4">
    <source>
        <dbReference type="ARBA" id="ARBA00022679"/>
    </source>
</evidence>
<feature type="domain" description="Histidine kinase" evidence="8">
    <location>
        <begin position="179"/>
        <end position="384"/>
    </location>
</feature>
<dbReference type="PROSITE" id="PS50109">
    <property type="entry name" value="HIS_KIN"/>
    <property type="match status" value="1"/>
</dbReference>
<evidence type="ECO:0000256" key="5">
    <source>
        <dbReference type="ARBA" id="ARBA00022777"/>
    </source>
</evidence>
<dbReference type="InterPro" id="IPR003594">
    <property type="entry name" value="HATPase_dom"/>
</dbReference>
<dbReference type="InterPro" id="IPR050351">
    <property type="entry name" value="BphY/WalK/GraS-like"/>
</dbReference>
<feature type="transmembrane region" description="Helical" evidence="7">
    <location>
        <begin position="140"/>
        <end position="159"/>
    </location>
</feature>
<dbReference type="SMART" id="SM00387">
    <property type="entry name" value="HATPase_c"/>
    <property type="match status" value="1"/>
</dbReference>
<evidence type="ECO:0000256" key="7">
    <source>
        <dbReference type="SAM" id="Phobius"/>
    </source>
</evidence>
<dbReference type="Gene3D" id="1.10.287.130">
    <property type="match status" value="1"/>
</dbReference>
<dbReference type="Proteomes" id="UP000309561">
    <property type="component" value="Unassembled WGS sequence"/>
</dbReference>
<dbReference type="AlphaFoldDB" id="A0A4U2ZBX0"/>
<evidence type="ECO:0000259" key="8">
    <source>
        <dbReference type="PROSITE" id="PS50109"/>
    </source>
</evidence>
<feature type="transmembrane region" description="Helical" evidence="7">
    <location>
        <begin position="7"/>
        <end position="28"/>
    </location>
</feature>
<keyword evidence="7" id="KW-1133">Transmembrane helix</keyword>
<comment type="catalytic activity">
    <reaction evidence="1">
        <text>ATP + protein L-histidine = ADP + protein N-phospho-L-histidine.</text>
        <dbReference type="EC" id="2.7.13.3"/>
    </reaction>
</comment>
<sequence>MRDKSYAIIYAYIYTALVAVILLAPLFIYTSYMKKVHDIKNEFELKNRALLIIKLMQEHNSDEEYFEYPRFKTFKSGLYDIRQKEIFSLIKEPIKYFIEGYQVEDNRAYYVMALPQDRYFGAKYLVVENELSYYEVYEKALVILLSIVTLIFLLSILFLDRFAKPFKDVNKKLDEFIKDSIHEINTPLAIINVNIDLFSRKHGTNKYMQRIKASTKVLSNIYNDMEYLIKYDKIEYERENIDVKKFLDERIEYFSEVACMKNITIQSELQEGVKISMNPKQFQRVVDNNISNAIKYSYEQNIIEVNMNLNEEGECLLSFKDYGIGIEDVEKIFQRYYRESRQAGGFGIGLNIVGSIIKKENITVSVDSELKKGTTFNYKFPKNLVFMNNSSTFQ</sequence>
<protein>
    <recommendedName>
        <fullName evidence="2">histidine kinase</fullName>
        <ecNumber evidence="2">2.7.13.3</ecNumber>
    </recommendedName>
</protein>
<dbReference type="InterPro" id="IPR003661">
    <property type="entry name" value="HisK_dim/P_dom"/>
</dbReference>
<dbReference type="SUPFAM" id="SSF47384">
    <property type="entry name" value="Homodimeric domain of signal transducing histidine kinase"/>
    <property type="match status" value="1"/>
</dbReference>
<dbReference type="PRINTS" id="PR00344">
    <property type="entry name" value="BCTRLSENSOR"/>
</dbReference>
<keyword evidence="3" id="KW-0597">Phosphoprotein</keyword>
<dbReference type="InterPro" id="IPR004358">
    <property type="entry name" value="Sig_transdc_His_kin-like_C"/>
</dbReference>
<evidence type="ECO:0000256" key="3">
    <source>
        <dbReference type="ARBA" id="ARBA00022553"/>
    </source>
</evidence>
<evidence type="ECO:0000313" key="9">
    <source>
        <dbReference type="EMBL" id="TKI71070.1"/>
    </source>
</evidence>
<comment type="caution">
    <text evidence="9">The sequence shown here is derived from an EMBL/GenBank/DDBJ whole genome shotgun (WGS) entry which is preliminary data.</text>
</comment>
<dbReference type="OrthoDB" id="9761634at2"/>
<dbReference type="InterPro" id="IPR036890">
    <property type="entry name" value="HATPase_C_sf"/>
</dbReference>
<evidence type="ECO:0000256" key="1">
    <source>
        <dbReference type="ARBA" id="ARBA00000085"/>
    </source>
</evidence>
<name>A0A4U2ZBX0_9BACT</name>
<evidence type="ECO:0000256" key="6">
    <source>
        <dbReference type="ARBA" id="ARBA00023012"/>
    </source>
</evidence>
<evidence type="ECO:0000313" key="10">
    <source>
        <dbReference type="Proteomes" id="UP000309561"/>
    </source>
</evidence>
<keyword evidence="4" id="KW-0808">Transferase</keyword>
<gene>
    <name evidence="9" type="ORF">FCU45_01425</name>
</gene>
<dbReference type="RefSeq" id="WP_137011536.1">
    <property type="nucleotide sequence ID" value="NZ_SZPX01000001.1"/>
</dbReference>
<reference evidence="9 10" key="1">
    <citation type="submission" date="2019-04" db="EMBL/GenBank/DDBJ databases">
        <title>Sulfurimonas crateris sp. nov. a facultative anaerobic sulfur-oxidizing chemolithautotrophic bacterium isolated from a terrestrial mud vulcano.</title>
        <authorList>
            <person name="Ratnikova N.M."/>
            <person name="Slobodkin A.I."/>
            <person name="Merkel A.Y."/>
            <person name="Novikov A."/>
            <person name="Bonch-Osmolovskaya E.A."/>
            <person name="Slobodkina G.B."/>
        </authorList>
    </citation>
    <scope>NUCLEOTIDE SEQUENCE [LARGE SCALE GENOMIC DNA]</scope>
    <source>
        <strain evidence="9 10">SN118</strain>
    </source>
</reference>
<dbReference type="SMART" id="SM00388">
    <property type="entry name" value="HisKA"/>
    <property type="match status" value="1"/>
</dbReference>
<dbReference type="PANTHER" id="PTHR45453:SF1">
    <property type="entry name" value="PHOSPHATE REGULON SENSOR PROTEIN PHOR"/>
    <property type="match status" value="1"/>
</dbReference>
<keyword evidence="10" id="KW-1185">Reference proteome</keyword>
<evidence type="ECO:0000256" key="2">
    <source>
        <dbReference type="ARBA" id="ARBA00012438"/>
    </source>
</evidence>
<dbReference type="GO" id="GO:0000155">
    <property type="term" value="F:phosphorelay sensor kinase activity"/>
    <property type="evidence" value="ECO:0007669"/>
    <property type="project" value="InterPro"/>
</dbReference>
<dbReference type="Pfam" id="PF00512">
    <property type="entry name" value="HisKA"/>
    <property type="match status" value="1"/>
</dbReference>
<keyword evidence="7" id="KW-0472">Membrane</keyword>
<dbReference type="InterPro" id="IPR005467">
    <property type="entry name" value="His_kinase_dom"/>
</dbReference>
<organism evidence="9 10">
    <name type="scientific">Sulfurimonas crateris</name>
    <dbReference type="NCBI Taxonomy" id="2574727"/>
    <lineage>
        <taxon>Bacteria</taxon>
        <taxon>Pseudomonadati</taxon>
        <taxon>Campylobacterota</taxon>
        <taxon>Epsilonproteobacteria</taxon>
        <taxon>Campylobacterales</taxon>
        <taxon>Sulfurimonadaceae</taxon>
        <taxon>Sulfurimonas</taxon>
    </lineage>
</organism>
<dbReference type="GO" id="GO:0005886">
    <property type="term" value="C:plasma membrane"/>
    <property type="evidence" value="ECO:0007669"/>
    <property type="project" value="TreeGrafter"/>
</dbReference>
<keyword evidence="5 9" id="KW-0418">Kinase</keyword>
<keyword evidence="7" id="KW-0812">Transmembrane</keyword>
<dbReference type="Pfam" id="PF02518">
    <property type="entry name" value="HATPase_c"/>
    <property type="match status" value="1"/>
</dbReference>
<dbReference type="GO" id="GO:0004721">
    <property type="term" value="F:phosphoprotein phosphatase activity"/>
    <property type="evidence" value="ECO:0007669"/>
    <property type="project" value="TreeGrafter"/>
</dbReference>
<keyword evidence="6" id="KW-0902">Two-component regulatory system</keyword>
<dbReference type="SUPFAM" id="SSF55874">
    <property type="entry name" value="ATPase domain of HSP90 chaperone/DNA topoisomerase II/histidine kinase"/>
    <property type="match status" value="1"/>
</dbReference>
<dbReference type="InterPro" id="IPR036097">
    <property type="entry name" value="HisK_dim/P_sf"/>
</dbReference>
<dbReference type="GO" id="GO:0016036">
    <property type="term" value="P:cellular response to phosphate starvation"/>
    <property type="evidence" value="ECO:0007669"/>
    <property type="project" value="TreeGrafter"/>
</dbReference>
<dbReference type="Gene3D" id="3.30.565.10">
    <property type="entry name" value="Histidine kinase-like ATPase, C-terminal domain"/>
    <property type="match status" value="1"/>
</dbReference>
<accession>A0A4U2ZBX0</accession>
<dbReference type="EC" id="2.7.13.3" evidence="2"/>
<dbReference type="EMBL" id="SZPX01000001">
    <property type="protein sequence ID" value="TKI71070.1"/>
    <property type="molecule type" value="Genomic_DNA"/>
</dbReference>